<feature type="transmembrane region" description="Helical" evidence="9">
    <location>
        <begin position="234"/>
        <end position="251"/>
    </location>
</feature>
<feature type="transmembrane region" description="Helical" evidence="9">
    <location>
        <begin position="182"/>
        <end position="203"/>
    </location>
</feature>
<dbReference type="AlphaFoldDB" id="B1T639"/>
<dbReference type="Proteomes" id="UP000004814">
    <property type="component" value="Unassembled WGS sequence"/>
</dbReference>
<dbReference type="PATRIC" id="fig|396597.7.peg.4736"/>
<sequence>MNLPESSSTPSTTLAAAAVDAPPPRAMWTQLRRSTLFYPLVGLIVVCIAMMIASPSFLSAANLENVLRQASINAIIAVGMTCVILTGGIDLSVGSVMALSGTLAAGLMVAGVNAVAALAIGIAVGFGFGFLNGVFVAFAGMPPIIVTLATMGIARGLALIYTGGYPIDGLPDWVAFFGSGKVLGIQAPVLIMLVVYAIAWLLLDRMPFGRYVYAIGGNEQATRLTGVRVARVKLIVYTLGGLTSALAAIVLTGRLMSGQPNAGVGFELDAIAAVVMGGTSISGGRDSRHAGGRAAARRAQQRTEHDRREPVCAERDQGRNHSARDLYQPRTIAVTGYSSELRIINGRDYS</sequence>
<evidence type="ECO:0000256" key="8">
    <source>
        <dbReference type="SAM" id="MobiDB-lite"/>
    </source>
</evidence>
<evidence type="ECO:0000256" key="4">
    <source>
        <dbReference type="ARBA" id="ARBA00022519"/>
    </source>
</evidence>
<keyword evidence="5 9" id="KW-0812">Transmembrane</keyword>
<protein>
    <submittedName>
        <fullName evidence="10">Monosaccharide-transporting ATPase</fullName>
        <ecNumber evidence="10">3.6.3.17</ecNumber>
    </submittedName>
</protein>
<evidence type="ECO:0000256" key="2">
    <source>
        <dbReference type="ARBA" id="ARBA00022448"/>
    </source>
</evidence>
<feature type="transmembrane region" description="Helical" evidence="9">
    <location>
        <begin position="103"/>
        <end position="128"/>
    </location>
</feature>
<dbReference type="GO" id="GO:0022857">
    <property type="term" value="F:transmembrane transporter activity"/>
    <property type="evidence" value="ECO:0007669"/>
    <property type="project" value="InterPro"/>
</dbReference>
<keyword evidence="7 9" id="KW-0472">Membrane</keyword>
<feature type="transmembrane region" description="Helical" evidence="9">
    <location>
        <begin position="134"/>
        <end position="161"/>
    </location>
</feature>
<name>B1T639_9BURK</name>
<feature type="transmembrane region" description="Helical" evidence="9">
    <location>
        <begin position="70"/>
        <end position="91"/>
    </location>
</feature>
<dbReference type="EC" id="3.6.3.17" evidence="10"/>
<evidence type="ECO:0000256" key="5">
    <source>
        <dbReference type="ARBA" id="ARBA00022692"/>
    </source>
</evidence>
<evidence type="ECO:0000313" key="10">
    <source>
        <dbReference type="EMBL" id="EDT40963.1"/>
    </source>
</evidence>
<gene>
    <name evidence="10" type="ORF">BamMEX5DRAFT_3255</name>
</gene>
<keyword evidence="10" id="KW-0378">Hydrolase</keyword>
<reference evidence="10 11" key="1">
    <citation type="submission" date="2008-03" db="EMBL/GenBank/DDBJ databases">
        <title>Sequencing of the draft genome and assembly of Burkholderia ambifaria MEX-5.</title>
        <authorList>
            <consortium name="US DOE Joint Genome Institute (JGI-PGF)"/>
            <person name="Copeland A."/>
            <person name="Lucas S."/>
            <person name="Lapidus A."/>
            <person name="Glavina del Rio T."/>
            <person name="Dalin E."/>
            <person name="Tice H."/>
            <person name="Bruce D."/>
            <person name="Goodwin L."/>
            <person name="Pitluck S."/>
            <person name="Larimer F."/>
            <person name="Land M.L."/>
            <person name="Hauser L."/>
            <person name="Tiedje J."/>
            <person name="Richardson P."/>
        </authorList>
    </citation>
    <scope>NUCLEOTIDE SEQUENCE [LARGE SCALE GENOMIC DNA]</scope>
    <source>
        <strain evidence="10 11">MEX-5</strain>
    </source>
</reference>
<keyword evidence="2" id="KW-0813">Transport</keyword>
<feature type="transmembrane region" description="Helical" evidence="9">
    <location>
        <begin position="35"/>
        <end position="58"/>
    </location>
</feature>
<dbReference type="PANTHER" id="PTHR32196:SF21">
    <property type="entry name" value="ABC TRANSPORTER PERMEASE PROTEIN YPHD-RELATED"/>
    <property type="match status" value="1"/>
</dbReference>
<dbReference type="Pfam" id="PF02653">
    <property type="entry name" value="BPD_transp_2"/>
    <property type="match status" value="1"/>
</dbReference>
<evidence type="ECO:0000256" key="9">
    <source>
        <dbReference type="SAM" id="Phobius"/>
    </source>
</evidence>
<evidence type="ECO:0000313" key="11">
    <source>
        <dbReference type="Proteomes" id="UP000004814"/>
    </source>
</evidence>
<dbReference type="GO" id="GO:0005886">
    <property type="term" value="C:plasma membrane"/>
    <property type="evidence" value="ECO:0007669"/>
    <property type="project" value="UniProtKB-SubCell"/>
</dbReference>
<dbReference type="InterPro" id="IPR001851">
    <property type="entry name" value="ABC_transp_permease"/>
</dbReference>
<feature type="compositionally biased region" description="Basic and acidic residues" evidence="8">
    <location>
        <begin position="301"/>
        <end position="324"/>
    </location>
</feature>
<comment type="caution">
    <text evidence="10">The sequence shown here is derived from an EMBL/GenBank/DDBJ whole genome shotgun (WGS) entry which is preliminary data.</text>
</comment>
<keyword evidence="4" id="KW-0997">Cell inner membrane</keyword>
<proteinExistence type="predicted"/>
<evidence type="ECO:0000256" key="3">
    <source>
        <dbReference type="ARBA" id="ARBA00022475"/>
    </source>
</evidence>
<keyword evidence="6 9" id="KW-1133">Transmembrane helix</keyword>
<dbReference type="PANTHER" id="PTHR32196">
    <property type="entry name" value="ABC TRANSPORTER PERMEASE PROTEIN YPHD-RELATED-RELATED"/>
    <property type="match status" value="1"/>
</dbReference>
<evidence type="ECO:0000256" key="7">
    <source>
        <dbReference type="ARBA" id="ARBA00023136"/>
    </source>
</evidence>
<keyword evidence="3" id="KW-1003">Cell membrane</keyword>
<dbReference type="GO" id="GO:0016787">
    <property type="term" value="F:hydrolase activity"/>
    <property type="evidence" value="ECO:0007669"/>
    <property type="project" value="UniProtKB-KW"/>
</dbReference>
<evidence type="ECO:0000256" key="1">
    <source>
        <dbReference type="ARBA" id="ARBA00004651"/>
    </source>
</evidence>
<dbReference type="EMBL" id="ABLK01000098">
    <property type="protein sequence ID" value="EDT40963.1"/>
    <property type="molecule type" value="Genomic_DNA"/>
</dbReference>
<accession>B1T639</accession>
<dbReference type="CDD" id="cd06579">
    <property type="entry name" value="TM_PBP1_transp_AraH_like"/>
    <property type="match status" value="1"/>
</dbReference>
<comment type="subcellular location">
    <subcellularLocation>
        <location evidence="1">Cell membrane</location>
        <topology evidence="1">Multi-pass membrane protein</topology>
    </subcellularLocation>
</comment>
<feature type="region of interest" description="Disordered" evidence="8">
    <location>
        <begin position="282"/>
        <end position="325"/>
    </location>
</feature>
<evidence type="ECO:0000256" key="6">
    <source>
        <dbReference type="ARBA" id="ARBA00022989"/>
    </source>
</evidence>
<organism evidence="10 11">
    <name type="scientific">Burkholderia ambifaria MEX-5</name>
    <dbReference type="NCBI Taxonomy" id="396597"/>
    <lineage>
        <taxon>Bacteria</taxon>
        <taxon>Pseudomonadati</taxon>
        <taxon>Pseudomonadota</taxon>
        <taxon>Betaproteobacteria</taxon>
        <taxon>Burkholderiales</taxon>
        <taxon>Burkholderiaceae</taxon>
        <taxon>Burkholderia</taxon>
        <taxon>Burkholderia cepacia complex</taxon>
    </lineage>
</organism>